<evidence type="ECO:0000259" key="14">
    <source>
        <dbReference type="PROSITE" id="PS50035"/>
    </source>
</evidence>
<dbReference type="SUPFAM" id="SSF56024">
    <property type="entry name" value="Phospholipase D/nuclease"/>
    <property type="match status" value="2"/>
</dbReference>
<dbReference type="Pfam" id="PF13091">
    <property type="entry name" value="PLDc_2"/>
    <property type="match status" value="2"/>
</dbReference>
<dbReference type="GO" id="GO:0005886">
    <property type="term" value="C:plasma membrane"/>
    <property type="evidence" value="ECO:0007669"/>
    <property type="project" value="UniProtKB-SubCell"/>
</dbReference>
<evidence type="ECO:0000256" key="6">
    <source>
        <dbReference type="ARBA" id="ARBA00022737"/>
    </source>
</evidence>
<comment type="caution">
    <text evidence="15">The sequence shown here is derived from an EMBL/GenBank/DDBJ whole genome shotgun (WGS) entry which is preliminary data.</text>
</comment>
<protein>
    <recommendedName>
        <fullName evidence="12 13">Cardiolipin synthase</fullName>
        <shortName evidence="12">CL synthase</shortName>
        <ecNumber evidence="12 13">2.7.8.-</ecNumber>
    </recommendedName>
</protein>
<evidence type="ECO:0000256" key="11">
    <source>
        <dbReference type="ARBA" id="ARBA00023264"/>
    </source>
</evidence>
<evidence type="ECO:0000256" key="10">
    <source>
        <dbReference type="ARBA" id="ARBA00023209"/>
    </source>
</evidence>
<keyword evidence="4 12" id="KW-0808">Transferase</keyword>
<evidence type="ECO:0000256" key="12">
    <source>
        <dbReference type="HAMAP-Rule" id="MF_01916"/>
    </source>
</evidence>
<evidence type="ECO:0000256" key="3">
    <source>
        <dbReference type="ARBA" id="ARBA00022516"/>
    </source>
</evidence>
<keyword evidence="10 12" id="KW-0594">Phospholipid biosynthesis</keyword>
<feature type="domain" description="PLD phosphodiesterase" evidence="14">
    <location>
        <begin position="413"/>
        <end position="440"/>
    </location>
</feature>
<name>A0A437S6K9_9FIRM</name>
<feature type="active site" evidence="12">
    <location>
        <position position="243"/>
    </location>
</feature>
<keyword evidence="7 12" id="KW-1133">Transmembrane helix</keyword>
<feature type="transmembrane region" description="Helical" evidence="12">
    <location>
        <begin position="20"/>
        <end position="44"/>
    </location>
</feature>
<dbReference type="InterPro" id="IPR022924">
    <property type="entry name" value="Cardiolipin_synthase"/>
</dbReference>
<keyword evidence="6" id="KW-0677">Repeat</keyword>
<keyword evidence="3 12" id="KW-0444">Lipid biosynthesis</keyword>
<dbReference type="OrthoDB" id="9762009at2"/>
<keyword evidence="5 12" id="KW-0812">Transmembrane</keyword>
<comment type="subcellular location">
    <subcellularLocation>
        <location evidence="1 12">Cell membrane</location>
        <topology evidence="1 12">Multi-pass membrane protein</topology>
    </subcellularLocation>
</comment>
<evidence type="ECO:0000256" key="7">
    <source>
        <dbReference type="ARBA" id="ARBA00022989"/>
    </source>
</evidence>
<evidence type="ECO:0000256" key="1">
    <source>
        <dbReference type="ARBA" id="ARBA00004651"/>
    </source>
</evidence>
<comment type="function">
    <text evidence="12">Catalyzes the reversible phosphatidyl group transfer from one phosphatidylglycerol molecule to another to form cardiolipin (CL) (diphosphatidylglycerol) and glycerol.</text>
</comment>
<dbReference type="PROSITE" id="PS50035">
    <property type="entry name" value="PLD"/>
    <property type="match status" value="2"/>
</dbReference>
<feature type="active site" evidence="12">
    <location>
        <position position="241"/>
    </location>
</feature>
<evidence type="ECO:0000256" key="5">
    <source>
        <dbReference type="ARBA" id="ARBA00022692"/>
    </source>
</evidence>
<feature type="active site" evidence="12">
    <location>
        <position position="418"/>
    </location>
</feature>
<dbReference type="CDD" id="cd09110">
    <property type="entry name" value="PLDc_CLS_1"/>
    <property type="match status" value="1"/>
</dbReference>
<dbReference type="Pfam" id="PF13396">
    <property type="entry name" value="PLDc_N"/>
    <property type="match status" value="1"/>
</dbReference>
<organism evidence="15 16">
    <name type="scientific">Anaerosphaera multitolerans</name>
    <dbReference type="NCBI Taxonomy" id="2487351"/>
    <lineage>
        <taxon>Bacteria</taxon>
        <taxon>Bacillati</taxon>
        <taxon>Bacillota</taxon>
        <taxon>Tissierellia</taxon>
        <taxon>Tissierellales</taxon>
        <taxon>Peptoniphilaceae</taxon>
        <taxon>Anaerosphaera</taxon>
    </lineage>
</organism>
<dbReference type="InterPro" id="IPR001736">
    <property type="entry name" value="PLipase_D/transphosphatidylase"/>
</dbReference>
<evidence type="ECO:0000256" key="13">
    <source>
        <dbReference type="NCBIfam" id="TIGR04265"/>
    </source>
</evidence>
<dbReference type="EC" id="2.7.8.-" evidence="12 13"/>
<dbReference type="GO" id="GO:0008808">
    <property type="term" value="F:cardiolipin synthase activity"/>
    <property type="evidence" value="ECO:0007669"/>
    <property type="project" value="UniProtKB-UniRule"/>
</dbReference>
<proteinExistence type="inferred from homology"/>
<gene>
    <name evidence="15" type="primary">cls</name>
    <name evidence="15" type="ORF">EF514_05930</name>
</gene>
<keyword evidence="16" id="KW-1185">Reference proteome</keyword>
<dbReference type="PANTHER" id="PTHR21248:SF22">
    <property type="entry name" value="PHOSPHOLIPASE D"/>
    <property type="match status" value="1"/>
</dbReference>
<evidence type="ECO:0000256" key="9">
    <source>
        <dbReference type="ARBA" id="ARBA00023136"/>
    </source>
</evidence>
<dbReference type="Gene3D" id="3.30.870.10">
    <property type="entry name" value="Endonuclease Chain A"/>
    <property type="match status" value="2"/>
</dbReference>
<feature type="active site" evidence="12">
    <location>
        <position position="420"/>
    </location>
</feature>
<dbReference type="GO" id="GO:0032049">
    <property type="term" value="P:cardiolipin biosynthetic process"/>
    <property type="evidence" value="ECO:0007669"/>
    <property type="project" value="UniProtKB-UniRule"/>
</dbReference>
<comment type="similarity">
    <text evidence="12">Belongs to the phospholipase D family. Cardiolipin synthase subfamily.</text>
</comment>
<keyword evidence="11 12" id="KW-1208">Phospholipid metabolism</keyword>
<feature type="transmembrane region" description="Helical" evidence="12">
    <location>
        <begin position="53"/>
        <end position="73"/>
    </location>
</feature>
<dbReference type="InterPro" id="IPR030874">
    <property type="entry name" value="Cardiolipin_synth_Firmi"/>
</dbReference>
<keyword evidence="2 12" id="KW-1003">Cell membrane</keyword>
<dbReference type="Proteomes" id="UP000288812">
    <property type="component" value="Unassembled WGS sequence"/>
</dbReference>
<feature type="domain" description="PLD phosphodiesterase" evidence="14">
    <location>
        <begin position="236"/>
        <end position="263"/>
    </location>
</feature>
<dbReference type="CDD" id="cd09112">
    <property type="entry name" value="PLDc_CLS_2"/>
    <property type="match status" value="1"/>
</dbReference>
<accession>A0A437S6K9</accession>
<dbReference type="InterPro" id="IPR027379">
    <property type="entry name" value="CLS_N"/>
</dbReference>
<evidence type="ECO:0000313" key="16">
    <source>
        <dbReference type="Proteomes" id="UP000288812"/>
    </source>
</evidence>
<reference evidence="15 16" key="1">
    <citation type="submission" date="2018-11" db="EMBL/GenBank/DDBJ databases">
        <title>Genome sequencing and assembly of Anaerosphaera sp. nov., GS7-6-2.</title>
        <authorList>
            <person name="Rettenmaier R."/>
            <person name="Liebl W."/>
            <person name="Zverlov V."/>
        </authorList>
    </citation>
    <scope>NUCLEOTIDE SEQUENCE [LARGE SCALE GENOMIC DNA]</scope>
    <source>
        <strain evidence="15 16">GS7-6-2</strain>
    </source>
</reference>
<keyword evidence="8 12" id="KW-0443">Lipid metabolism</keyword>
<evidence type="ECO:0000313" key="15">
    <source>
        <dbReference type="EMBL" id="RVU54642.1"/>
    </source>
</evidence>
<dbReference type="SMART" id="SM00155">
    <property type="entry name" value="PLDc"/>
    <property type="match status" value="2"/>
</dbReference>
<dbReference type="EMBL" id="RLIH01000007">
    <property type="protein sequence ID" value="RVU54642.1"/>
    <property type="molecule type" value="Genomic_DNA"/>
</dbReference>
<keyword evidence="9 12" id="KW-0472">Membrane</keyword>
<evidence type="ECO:0000256" key="8">
    <source>
        <dbReference type="ARBA" id="ARBA00023098"/>
    </source>
</evidence>
<dbReference type="HAMAP" id="MF_01916">
    <property type="entry name" value="Cardiolipin_synth_Cls"/>
    <property type="match status" value="1"/>
</dbReference>
<feature type="active site" evidence="12">
    <location>
        <position position="425"/>
    </location>
</feature>
<evidence type="ECO:0000256" key="4">
    <source>
        <dbReference type="ARBA" id="ARBA00022679"/>
    </source>
</evidence>
<evidence type="ECO:0000256" key="2">
    <source>
        <dbReference type="ARBA" id="ARBA00022475"/>
    </source>
</evidence>
<feature type="active site" evidence="12">
    <location>
        <position position="248"/>
    </location>
</feature>
<dbReference type="PANTHER" id="PTHR21248">
    <property type="entry name" value="CARDIOLIPIN SYNTHASE"/>
    <property type="match status" value="1"/>
</dbReference>
<dbReference type="NCBIfam" id="TIGR04265">
    <property type="entry name" value="bac_cardiolipin"/>
    <property type="match status" value="1"/>
</dbReference>
<comment type="catalytic activity">
    <reaction evidence="12">
        <text>2 a 1,2-diacyl-sn-glycero-3-phospho-(1'-sn-glycerol) = a cardiolipin + glycerol</text>
        <dbReference type="Rhea" id="RHEA:31451"/>
        <dbReference type="ChEBI" id="CHEBI:17754"/>
        <dbReference type="ChEBI" id="CHEBI:62237"/>
        <dbReference type="ChEBI" id="CHEBI:64716"/>
    </reaction>
</comment>
<dbReference type="AlphaFoldDB" id="A0A437S6K9"/>
<sequence length="500" mass="58140">MLLEIYYFLLDFFNAYGNIFVSFVRSYSILFLINLFFTGVIIFLERKKPTSTLLWVMAINFLPIFGFILYLFIGQDLSKKKMFDKKDIIKVKMQKNAQEQLNDIRSGKYVFENERTKDYVEMIEMFNVSEDEIFYQGNDIEMFNDGRDMFKRLLDDMEKAKTSIYFESYIFKSDGLGTEIMELFKRKVKEGVEVLLLVDGMGARKLTSRDRKDLVRNGVKLAIFFPGLFGKFNTHMNYRNHRKIIVIDHEIGYVGGLNVGDEYISKNEKFGFWRDEHIRIMGPAVMGLQFRFFLDYRFAASEKDGAFITPITNEKRYGNKDICIVTSGPDTKADSIRNGFDKIISRARKHIYIQTPYFVPDDGLFNSLKVAALSGCEVNIMIPRTRDHPFVHWASTSFIGELLEWGCRAYFYEGGFLHSKVICCDDYLSSIGTANFDIRSFELNFEANAFIFDEEVTATLIKDFENDVKLSTELTLESYEKRPIINKVREGVSRLLSPLL</sequence>
<dbReference type="InterPro" id="IPR025202">
    <property type="entry name" value="PLD-like_dom"/>
</dbReference>